<keyword evidence="1" id="KW-0175">Coiled coil</keyword>
<keyword evidence="5" id="KW-1185">Reference proteome</keyword>
<feature type="transmembrane region" description="Helical" evidence="2">
    <location>
        <begin position="66"/>
        <end position="85"/>
    </location>
</feature>
<organism evidence="4 5">
    <name type="scientific">Musa acuminata subsp. malaccensis</name>
    <name type="common">Wild banana</name>
    <name type="synonym">Musa malaccensis</name>
    <dbReference type="NCBI Taxonomy" id="214687"/>
    <lineage>
        <taxon>Eukaryota</taxon>
        <taxon>Viridiplantae</taxon>
        <taxon>Streptophyta</taxon>
        <taxon>Embryophyta</taxon>
        <taxon>Tracheophyta</taxon>
        <taxon>Spermatophyta</taxon>
        <taxon>Magnoliopsida</taxon>
        <taxon>Liliopsida</taxon>
        <taxon>Zingiberales</taxon>
        <taxon>Musaceae</taxon>
        <taxon>Musa</taxon>
    </lineage>
</organism>
<evidence type="ECO:0000256" key="2">
    <source>
        <dbReference type="SAM" id="Phobius"/>
    </source>
</evidence>
<dbReference type="EnsemblPlants" id="Ma06_t38390.2">
    <property type="protein sequence ID" value="Ma06_p38390.2"/>
    <property type="gene ID" value="Ma06_g38390"/>
</dbReference>
<evidence type="ECO:0000256" key="1">
    <source>
        <dbReference type="SAM" id="Coils"/>
    </source>
</evidence>
<dbReference type="OrthoDB" id="782563at2759"/>
<dbReference type="PANTHER" id="PTHR37215">
    <property type="entry name" value="ACYL-COA-BINDING DOMAIN PROTEIN"/>
    <property type="match status" value="1"/>
</dbReference>
<name>A0A804JQ62_MUSAM</name>
<sequence>MFCARSMRTSASLSPFATHDAIFTANPDGYRRVESNKDGLSSERVQTGGGFVVSARLDPMVLRRRMLLGFVLALFTGIGIYLRIWSIDGDDFSAGDDRDALRREFEHANMEAMDESAEWRMRYDVEVDRSRQIQDELLKVKASLAGASRRFSMLQKENMKLQKQFESLKQIKTKGWECKCN</sequence>
<dbReference type="Proteomes" id="UP000012960">
    <property type="component" value="Unplaced"/>
</dbReference>
<feature type="coiled-coil region" evidence="1">
    <location>
        <begin position="144"/>
        <end position="171"/>
    </location>
</feature>
<reference evidence="4" key="2">
    <citation type="submission" date="2021-05" db="UniProtKB">
        <authorList>
            <consortium name="EnsemblPlants"/>
        </authorList>
    </citation>
    <scope>IDENTIFICATION</scope>
    <source>
        <strain evidence="4">subsp. malaccensis</strain>
    </source>
</reference>
<dbReference type="KEGG" id="mus:103989951"/>
<reference evidence="3" key="1">
    <citation type="submission" date="2021-03" db="EMBL/GenBank/DDBJ databases">
        <authorList>
            <consortium name="Genoscope - CEA"/>
            <person name="William W."/>
        </authorList>
    </citation>
    <scope>NUCLEOTIDE SEQUENCE</scope>
    <source>
        <strain evidence="3">Doubled-haploid Pahang</strain>
    </source>
</reference>
<dbReference type="Gramene" id="Ma06_t38390.2">
    <property type="protein sequence ID" value="Ma06_p38390.2"/>
    <property type="gene ID" value="Ma06_g38390"/>
</dbReference>
<dbReference type="AlphaFoldDB" id="A0A804JQ62"/>
<accession>A0A804JQ62</accession>
<evidence type="ECO:0000313" key="5">
    <source>
        <dbReference type="Proteomes" id="UP000012960"/>
    </source>
</evidence>
<protein>
    <submittedName>
        <fullName evidence="3">(wild Malaysian banana) hypothetical protein</fullName>
    </submittedName>
</protein>
<gene>
    <name evidence="3" type="ORF">GSMUA_184580.1</name>
</gene>
<dbReference type="PANTHER" id="PTHR37215:SF1">
    <property type="entry name" value="ACYL-COA-BINDING DOMAIN PROTEIN"/>
    <property type="match status" value="1"/>
</dbReference>
<proteinExistence type="predicted"/>
<dbReference type="EMBL" id="HG996471">
    <property type="protein sequence ID" value="CAG1848663.1"/>
    <property type="molecule type" value="Genomic_DNA"/>
</dbReference>
<keyword evidence="2" id="KW-0472">Membrane</keyword>
<evidence type="ECO:0000313" key="3">
    <source>
        <dbReference type="EMBL" id="CAG1848663.1"/>
    </source>
</evidence>
<keyword evidence="2" id="KW-1133">Transmembrane helix</keyword>
<evidence type="ECO:0000313" key="4">
    <source>
        <dbReference type="EnsemblPlants" id="Ma06_p38390.2"/>
    </source>
</evidence>
<keyword evidence="2" id="KW-0812">Transmembrane</keyword>